<comment type="caution">
    <text evidence="1">The sequence shown here is derived from an EMBL/GenBank/DDBJ whole genome shotgun (WGS) entry which is preliminary data.</text>
</comment>
<evidence type="ECO:0000313" key="1">
    <source>
        <dbReference type="EMBL" id="KKS48981.1"/>
    </source>
</evidence>
<evidence type="ECO:0000313" key="2">
    <source>
        <dbReference type="Proteomes" id="UP000034036"/>
    </source>
</evidence>
<reference evidence="1 2" key="1">
    <citation type="journal article" date="2015" name="Nature">
        <title>rRNA introns, odd ribosomes, and small enigmatic genomes across a large radiation of phyla.</title>
        <authorList>
            <person name="Brown C.T."/>
            <person name="Hug L.A."/>
            <person name="Thomas B.C."/>
            <person name="Sharon I."/>
            <person name="Castelle C.J."/>
            <person name="Singh A."/>
            <person name="Wilkins M.J."/>
            <person name="Williams K.H."/>
            <person name="Banfield J.F."/>
        </authorList>
    </citation>
    <scope>NUCLEOTIDE SEQUENCE [LARGE SCALE GENOMIC DNA]</scope>
</reference>
<dbReference type="EMBL" id="LCDF01000001">
    <property type="protein sequence ID" value="KKS48981.1"/>
    <property type="molecule type" value="Genomic_DNA"/>
</dbReference>
<protein>
    <submittedName>
        <fullName evidence="1">Uncharacterized protein</fullName>
    </submittedName>
</protein>
<gene>
    <name evidence="1" type="ORF">UV11_C0001G0077</name>
</gene>
<dbReference type="AlphaFoldDB" id="A0A0G1BRU6"/>
<dbReference type="Proteomes" id="UP000034036">
    <property type="component" value="Unassembled WGS sequence"/>
</dbReference>
<sequence length="67" mass="7843">MYDLLIDVSVRYRHEIVVLKVPEALLESIKMHAENRKIPRNQVFVEALDQEGAYTKEIAECERVTKN</sequence>
<proteinExistence type="predicted"/>
<organism evidence="1 2">
    <name type="scientific">Candidatus Giovannonibacteria bacterium GW2011_GWF2_42_19</name>
    <dbReference type="NCBI Taxonomy" id="1618659"/>
    <lineage>
        <taxon>Bacteria</taxon>
        <taxon>Candidatus Giovannoniibacteriota</taxon>
    </lineage>
</organism>
<name>A0A0G1BRU6_9BACT</name>
<accession>A0A0G1BRU6</accession>